<evidence type="ECO:0000256" key="1">
    <source>
        <dbReference type="SAM" id="MobiDB-lite"/>
    </source>
</evidence>
<evidence type="ECO:0000313" key="4">
    <source>
        <dbReference type="Proteomes" id="UP001487740"/>
    </source>
</evidence>
<dbReference type="InterPro" id="IPR049472">
    <property type="entry name" value="MRNIP_N"/>
</dbReference>
<feature type="compositionally biased region" description="Low complexity" evidence="1">
    <location>
        <begin position="115"/>
        <end position="128"/>
    </location>
</feature>
<keyword evidence="4" id="KW-1185">Reference proteome</keyword>
<proteinExistence type="predicted"/>
<dbReference type="EMBL" id="JARAKH010000044">
    <property type="protein sequence ID" value="KAK8378917.1"/>
    <property type="molecule type" value="Genomic_DNA"/>
</dbReference>
<accession>A0AAW0SUX3</accession>
<protein>
    <recommendedName>
        <fullName evidence="2">MRN complex-interacting protein N-terminal domain-containing protein</fullName>
    </recommendedName>
</protein>
<feature type="region of interest" description="Disordered" evidence="1">
    <location>
        <begin position="86"/>
        <end position="141"/>
    </location>
</feature>
<dbReference type="Proteomes" id="UP001487740">
    <property type="component" value="Unassembled WGS sequence"/>
</dbReference>
<sequence length="141" mass="15190">MAQEFNVVRCYSCSVFQSHQVRKDKKFVCKMCGEKQSVRKEYGRGSGKDCRVHVQKLNTLRRSLEEGQEAELEAQLQEGCEMVLEGPAEGHVPPHTAGEGVTEGGHGGTVGSVGGCQDQQVGQVPQLRLRGRGGGGGIQAH</sequence>
<dbReference type="GO" id="GO:0007095">
    <property type="term" value="P:mitotic G2 DNA damage checkpoint signaling"/>
    <property type="evidence" value="ECO:0007669"/>
    <property type="project" value="TreeGrafter"/>
</dbReference>
<dbReference type="PANTHER" id="PTHR15863">
    <property type="entry name" value="MRN COMPLEX-INTERACTING PROTEIN"/>
    <property type="match status" value="1"/>
</dbReference>
<dbReference type="EMBL" id="JARAKH010000044">
    <property type="protein sequence ID" value="KAK8378916.1"/>
    <property type="molecule type" value="Genomic_DNA"/>
</dbReference>
<feature type="compositionally biased region" description="Gly residues" evidence="1">
    <location>
        <begin position="101"/>
        <end position="114"/>
    </location>
</feature>
<dbReference type="GO" id="GO:0003682">
    <property type="term" value="F:chromatin binding"/>
    <property type="evidence" value="ECO:0007669"/>
    <property type="project" value="TreeGrafter"/>
</dbReference>
<feature type="domain" description="MRN complex-interacting protein N-terminal" evidence="2">
    <location>
        <begin position="7"/>
        <end position="77"/>
    </location>
</feature>
<dbReference type="GO" id="GO:0005634">
    <property type="term" value="C:nucleus"/>
    <property type="evidence" value="ECO:0007669"/>
    <property type="project" value="TreeGrafter"/>
</dbReference>
<evidence type="ECO:0000313" key="3">
    <source>
        <dbReference type="EMBL" id="KAK8378916.1"/>
    </source>
</evidence>
<reference evidence="3 4" key="1">
    <citation type="submission" date="2023-03" db="EMBL/GenBank/DDBJ databases">
        <title>High-quality genome of Scylla paramamosain provides insights in environmental adaptation.</title>
        <authorList>
            <person name="Zhang L."/>
        </authorList>
    </citation>
    <scope>NUCLEOTIDE SEQUENCE [LARGE SCALE GENOMIC DNA]</scope>
    <source>
        <strain evidence="3">LZ_2023a</strain>
        <tissue evidence="3">Muscle</tissue>
    </source>
</reference>
<organism evidence="3 4">
    <name type="scientific">Scylla paramamosain</name>
    <name type="common">Mud crab</name>
    <dbReference type="NCBI Taxonomy" id="85552"/>
    <lineage>
        <taxon>Eukaryota</taxon>
        <taxon>Metazoa</taxon>
        <taxon>Ecdysozoa</taxon>
        <taxon>Arthropoda</taxon>
        <taxon>Crustacea</taxon>
        <taxon>Multicrustacea</taxon>
        <taxon>Malacostraca</taxon>
        <taxon>Eumalacostraca</taxon>
        <taxon>Eucarida</taxon>
        <taxon>Decapoda</taxon>
        <taxon>Pleocyemata</taxon>
        <taxon>Brachyura</taxon>
        <taxon>Eubrachyura</taxon>
        <taxon>Portunoidea</taxon>
        <taxon>Portunidae</taxon>
        <taxon>Portuninae</taxon>
        <taxon>Scylla</taxon>
    </lineage>
</organism>
<evidence type="ECO:0000259" key="2">
    <source>
        <dbReference type="Pfam" id="PF15749"/>
    </source>
</evidence>
<dbReference type="AlphaFoldDB" id="A0AAW0SUX3"/>
<feature type="compositionally biased region" description="Gly residues" evidence="1">
    <location>
        <begin position="132"/>
        <end position="141"/>
    </location>
</feature>
<dbReference type="Pfam" id="PF15749">
    <property type="entry name" value="MRNIP"/>
    <property type="match status" value="1"/>
</dbReference>
<comment type="caution">
    <text evidence="3">The sequence shown here is derived from an EMBL/GenBank/DDBJ whole genome shotgun (WGS) entry which is preliminary data.</text>
</comment>
<name>A0AAW0SUX3_SCYPA</name>
<gene>
    <name evidence="3" type="ORF">O3P69_009567</name>
</gene>
<dbReference type="InterPro" id="IPR032739">
    <property type="entry name" value="MRNIP"/>
</dbReference>
<dbReference type="PANTHER" id="PTHR15863:SF2">
    <property type="entry name" value="MRN COMPLEX-INTERACTING PROTEIN"/>
    <property type="match status" value="1"/>
</dbReference>